<sequence length="314" mass="35960">MWPYQTYPDRPELEFGSVRAQGSLGYDLVTVGAASGARETAGDRLAVTGQKRRELYKSHMVSESGSLELELQLPQSTCSHLSSNQSLEDMFIRAQILQEEEVCMERLSNPASNGLVQEVFSHPVSKWCPRRWRLEDMKQGGAFEYEKQDGGHELKEKEVGDDPDSQIQQKLWPVSQNAKGINLVPCSIDSSPLSTQVDHDLTLNVAYPFARRCLYSYKRNFKRGDELTMVDIYALTGFKGKTHVHSLVKIMFIVVLRWSRNLFFSNLKSFEEKGLADEWDKVGMYLSAFNCSMIIDSLWKFYLRLGQRYNEARD</sequence>
<dbReference type="AlphaFoldDB" id="A0A8S9PHU9"/>
<accession>A0A8S9PHU9</accession>
<evidence type="ECO:0000313" key="1">
    <source>
        <dbReference type="EMBL" id="KAF3521565.1"/>
    </source>
</evidence>
<reference evidence="1" key="1">
    <citation type="submission" date="2019-12" db="EMBL/GenBank/DDBJ databases">
        <title>Genome sequencing and annotation of Brassica cretica.</title>
        <authorList>
            <person name="Studholme D.J."/>
            <person name="Sarris P."/>
        </authorList>
    </citation>
    <scope>NUCLEOTIDE SEQUENCE</scope>
    <source>
        <strain evidence="1">PFS-109/04</strain>
        <tissue evidence="1">Leaf</tissue>
    </source>
</reference>
<evidence type="ECO:0000313" key="2">
    <source>
        <dbReference type="Proteomes" id="UP000712600"/>
    </source>
</evidence>
<comment type="caution">
    <text evidence="1">The sequence shown here is derived from an EMBL/GenBank/DDBJ whole genome shotgun (WGS) entry which is preliminary data.</text>
</comment>
<gene>
    <name evidence="1" type="ORF">F2Q69_00049982</name>
</gene>
<proteinExistence type="predicted"/>
<protein>
    <submittedName>
        <fullName evidence="1">Uncharacterized protein</fullName>
    </submittedName>
</protein>
<organism evidence="1 2">
    <name type="scientific">Brassica cretica</name>
    <name type="common">Mustard</name>
    <dbReference type="NCBI Taxonomy" id="69181"/>
    <lineage>
        <taxon>Eukaryota</taxon>
        <taxon>Viridiplantae</taxon>
        <taxon>Streptophyta</taxon>
        <taxon>Embryophyta</taxon>
        <taxon>Tracheophyta</taxon>
        <taxon>Spermatophyta</taxon>
        <taxon>Magnoliopsida</taxon>
        <taxon>eudicotyledons</taxon>
        <taxon>Gunneridae</taxon>
        <taxon>Pentapetalae</taxon>
        <taxon>rosids</taxon>
        <taxon>malvids</taxon>
        <taxon>Brassicales</taxon>
        <taxon>Brassicaceae</taxon>
        <taxon>Brassiceae</taxon>
        <taxon>Brassica</taxon>
    </lineage>
</organism>
<name>A0A8S9PHU9_BRACR</name>
<dbReference type="EMBL" id="QGKX02001347">
    <property type="protein sequence ID" value="KAF3521565.1"/>
    <property type="molecule type" value="Genomic_DNA"/>
</dbReference>
<dbReference type="Proteomes" id="UP000712600">
    <property type="component" value="Unassembled WGS sequence"/>
</dbReference>